<keyword evidence="3" id="KW-1185">Reference proteome</keyword>
<reference evidence="2 3" key="1">
    <citation type="submission" date="2020-10" db="EMBL/GenBank/DDBJ databases">
        <title>The Coptis chinensis genome and diversification of protoberbering-type alkaloids.</title>
        <authorList>
            <person name="Wang B."/>
            <person name="Shu S."/>
            <person name="Song C."/>
            <person name="Liu Y."/>
        </authorList>
    </citation>
    <scope>NUCLEOTIDE SEQUENCE [LARGE SCALE GENOMIC DNA]</scope>
    <source>
        <strain evidence="2">HL-2020</strain>
        <tissue evidence="2">Leaf</tissue>
    </source>
</reference>
<dbReference type="EMBL" id="JADFTS010000001">
    <property type="protein sequence ID" value="KAF9625055.1"/>
    <property type="molecule type" value="Genomic_DNA"/>
</dbReference>
<evidence type="ECO:0000259" key="1">
    <source>
        <dbReference type="Pfam" id="PF14111"/>
    </source>
</evidence>
<dbReference type="InterPro" id="IPR025558">
    <property type="entry name" value="DUF4283"/>
</dbReference>
<name>A0A835ITX6_9MAGN</name>
<dbReference type="Pfam" id="PF14111">
    <property type="entry name" value="DUF4283"/>
    <property type="match status" value="1"/>
</dbReference>
<protein>
    <recommendedName>
        <fullName evidence="1">DUF4283 domain-containing protein</fullName>
    </recommendedName>
</protein>
<comment type="caution">
    <text evidence="2">The sequence shown here is derived from an EMBL/GenBank/DDBJ whole genome shotgun (WGS) entry which is preliminary data.</text>
</comment>
<sequence>MPGVQTWSSLFLQNRAVALTRNLKHFTLQEVNGITIILMDLIMQGCTEWSDYVVGFFIEQRLSFTYVKNVLQQRWKDKGNFEIIADKDLFYFKFSNNEASQTVQEEDSFTIELALGDERLISFEYPWIPARCERCQKFRHATEKCSRDANSVRRMNINGTGRVNIRLIYENTKRNTVIYTGNGTGENKRRRIWRVQSRPTSLSKVVGTNCIRNNRGEEIREHSSCPAAQDELSEIPTDEGQTILTEDCTNNIGNSSTQMIEVDIEMNASMQKVVHEPQVEELVLVVQPNPFQLLAGEELEGKSPHETEYFEDHLYVYEKEAEQFTPLEIVMPEPRMTRS</sequence>
<evidence type="ECO:0000313" key="2">
    <source>
        <dbReference type="EMBL" id="KAF9625055.1"/>
    </source>
</evidence>
<proteinExistence type="predicted"/>
<feature type="domain" description="DUF4283" evidence="1">
    <location>
        <begin position="47"/>
        <end position="111"/>
    </location>
</feature>
<dbReference type="AlphaFoldDB" id="A0A835ITX6"/>
<organism evidence="2 3">
    <name type="scientific">Coptis chinensis</name>
    <dbReference type="NCBI Taxonomy" id="261450"/>
    <lineage>
        <taxon>Eukaryota</taxon>
        <taxon>Viridiplantae</taxon>
        <taxon>Streptophyta</taxon>
        <taxon>Embryophyta</taxon>
        <taxon>Tracheophyta</taxon>
        <taxon>Spermatophyta</taxon>
        <taxon>Magnoliopsida</taxon>
        <taxon>Ranunculales</taxon>
        <taxon>Ranunculaceae</taxon>
        <taxon>Coptidoideae</taxon>
        <taxon>Coptis</taxon>
    </lineage>
</organism>
<gene>
    <name evidence="2" type="ORF">IFM89_017790</name>
</gene>
<dbReference type="Proteomes" id="UP000631114">
    <property type="component" value="Unassembled WGS sequence"/>
</dbReference>
<evidence type="ECO:0000313" key="3">
    <source>
        <dbReference type="Proteomes" id="UP000631114"/>
    </source>
</evidence>
<accession>A0A835ITX6</accession>